<dbReference type="FunFam" id="3.40.50.1100:FF:000003">
    <property type="entry name" value="Cystathionine beta-synthase"/>
    <property type="match status" value="1"/>
</dbReference>
<evidence type="ECO:0000256" key="1">
    <source>
        <dbReference type="ARBA" id="ARBA00001933"/>
    </source>
</evidence>
<evidence type="ECO:0000313" key="8">
    <source>
        <dbReference type="Proteomes" id="UP001530315"/>
    </source>
</evidence>
<feature type="chain" id="PRO_5044817384" description="Tryptophan synthase beta chain-like PALP domain-containing protein" evidence="5">
    <location>
        <begin position="24"/>
        <end position="444"/>
    </location>
</feature>
<dbReference type="SUPFAM" id="SSF53686">
    <property type="entry name" value="Tryptophan synthase beta subunit-like PLP-dependent enzymes"/>
    <property type="match status" value="1"/>
</dbReference>
<dbReference type="EMBL" id="JALLAZ020001441">
    <property type="protein sequence ID" value="KAL3774902.1"/>
    <property type="molecule type" value="Genomic_DNA"/>
</dbReference>
<keyword evidence="3" id="KW-0663">Pyridoxal phosphate</keyword>
<feature type="domain" description="Tryptophan synthase beta chain-like PALP" evidence="6">
    <location>
        <begin position="248"/>
        <end position="405"/>
    </location>
</feature>
<dbReference type="Proteomes" id="UP001530315">
    <property type="component" value="Unassembled WGS sequence"/>
</dbReference>
<evidence type="ECO:0000256" key="5">
    <source>
        <dbReference type="SAM" id="SignalP"/>
    </source>
</evidence>
<feature type="signal peptide" evidence="5">
    <location>
        <begin position="1"/>
        <end position="23"/>
    </location>
</feature>
<comment type="cofactor">
    <cofactor evidence="1">
        <name>pyridoxal 5'-phosphate</name>
        <dbReference type="ChEBI" id="CHEBI:597326"/>
    </cofactor>
</comment>
<protein>
    <recommendedName>
        <fullName evidence="6">Tryptophan synthase beta chain-like PALP domain-containing protein</fullName>
    </recommendedName>
</protein>
<keyword evidence="5" id="KW-0732">Signal</keyword>
<keyword evidence="4" id="KW-0812">Transmembrane</keyword>
<organism evidence="7 8">
    <name type="scientific">Stephanodiscus triporus</name>
    <dbReference type="NCBI Taxonomy" id="2934178"/>
    <lineage>
        <taxon>Eukaryota</taxon>
        <taxon>Sar</taxon>
        <taxon>Stramenopiles</taxon>
        <taxon>Ochrophyta</taxon>
        <taxon>Bacillariophyta</taxon>
        <taxon>Coscinodiscophyceae</taxon>
        <taxon>Thalassiosirophycidae</taxon>
        <taxon>Stephanodiscales</taxon>
        <taxon>Stephanodiscaceae</taxon>
        <taxon>Stephanodiscus</taxon>
    </lineage>
</organism>
<dbReference type="Pfam" id="PF00291">
    <property type="entry name" value="PALP"/>
    <property type="match status" value="2"/>
</dbReference>
<keyword evidence="4" id="KW-0472">Membrane</keyword>
<accession>A0ABD3NG03</accession>
<comment type="caution">
    <text evidence="7">The sequence shown here is derived from an EMBL/GenBank/DDBJ whole genome shotgun (WGS) entry which is preliminary data.</text>
</comment>
<evidence type="ECO:0000313" key="7">
    <source>
        <dbReference type="EMBL" id="KAL3774902.1"/>
    </source>
</evidence>
<dbReference type="Gene3D" id="3.40.50.1100">
    <property type="match status" value="2"/>
</dbReference>
<dbReference type="CDD" id="cd01561">
    <property type="entry name" value="CBS_like"/>
    <property type="match status" value="1"/>
</dbReference>
<proteinExistence type="inferred from homology"/>
<dbReference type="InterPro" id="IPR050214">
    <property type="entry name" value="Cys_Synth/Cystath_Beta-Synth"/>
</dbReference>
<sequence length="444" mass="46805">MKFSNSNLAVLGALSSLAGGSRGIVSAFVATPSTALSSSSAAAAIASGGLRAKKRGEGYGPPLDNIGEAVGNTPLVKVSDRICPPGRTIYAKCEYFNPLSSVKDRLALAIIEAAEKDGTLKPGQTVVEATSGNTGIAVAMMCAQRGYPCVITMAEPFSVERRKLMRMLGAKVIVTPKAGKGTGMVAKAAELAEKHGWFLCHQFETDANWKFHYDTTVSCGHMLSFLYVVRIAYLMLLVICTYVFFGKGPEICNDLNSVGMKLDYWVTGYGTGGTFHGAGKYIKEKSPDTKIILAEPGAASLIGSGIKTERNADGSPVGSHPAFAPHPIQGWTPDFIPLVLEKGLDQSLQDEMVIIPDGAAVSMAQSLARNEGILTGISGGATMWAAVETAKEAPEGSVLVAMLPDTGERYLSTPLFASIEADMNEAELEIARSTPSFILEPVTA</sequence>
<feature type="transmembrane region" description="Helical" evidence="4">
    <location>
        <begin position="225"/>
        <end position="245"/>
    </location>
</feature>
<dbReference type="InterPro" id="IPR001926">
    <property type="entry name" value="TrpB-like_PALP"/>
</dbReference>
<dbReference type="GO" id="GO:0006534">
    <property type="term" value="P:cysteine metabolic process"/>
    <property type="evidence" value="ECO:0007669"/>
    <property type="project" value="UniProtKB-ARBA"/>
</dbReference>
<keyword evidence="4" id="KW-1133">Transmembrane helix</keyword>
<evidence type="ECO:0000256" key="4">
    <source>
        <dbReference type="SAM" id="Phobius"/>
    </source>
</evidence>
<feature type="domain" description="Tryptophan synthase beta chain-like PALP" evidence="6">
    <location>
        <begin position="68"/>
        <end position="216"/>
    </location>
</feature>
<keyword evidence="8" id="KW-1185">Reference proteome</keyword>
<dbReference type="GO" id="GO:0009069">
    <property type="term" value="P:serine family amino acid metabolic process"/>
    <property type="evidence" value="ECO:0007669"/>
    <property type="project" value="UniProtKB-ARBA"/>
</dbReference>
<gene>
    <name evidence="7" type="ORF">ACHAW5_009121</name>
</gene>
<dbReference type="AlphaFoldDB" id="A0ABD3NG03"/>
<evidence type="ECO:0000256" key="3">
    <source>
        <dbReference type="ARBA" id="ARBA00022898"/>
    </source>
</evidence>
<dbReference type="InterPro" id="IPR036052">
    <property type="entry name" value="TrpB-like_PALP_sf"/>
</dbReference>
<reference evidence="7 8" key="1">
    <citation type="submission" date="2024-10" db="EMBL/GenBank/DDBJ databases">
        <title>Updated reference genomes for cyclostephanoid diatoms.</title>
        <authorList>
            <person name="Roberts W.R."/>
            <person name="Alverson A.J."/>
        </authorList>
    </citation>
    <scope>NUCLEOTIDE SEQUENCE [LARGE SCALE GENOMIC DNA]</scope>
    <source>
        <strain evidence="7 8">AJA276-08</strain>
    </source>
</reference>
<comment type="similarity">
    <text evidence="2">Belongs to the cysteine synthase/cystathionine beta-synthase family.</text>
</comment>
<name>A0ABD3NG03_9STRA</name>
<dbReference type="PANTHER" id="PTHR10314">
    <property type="entry name" value="CYSTATHIONINE BETA-SYNTHASE"/>
    <property type="match status" value="1"/>
</dbReference>
<evidence type="ECO:0000259" key="6">
    <source>
        <dbReference type="Pfam" id="PF00291"/>
    </source>
</evidence>
<dbReference type="GO" id="GO:0044272">
    <property type="term" value="P:sulfur compound biosynthetic process"/>
    <property type="evidence" value="ECO:0007669"/>
    <property type="project" value="UniProtKB-ARBA"/>
</dbReference>
<evidence type="ECO:0000256" key="2">
    <source>
        <dbReference type="ARBA" id="ARBA00007103"/>
    </source>
</evidence>